<gene>
    <name evidence="1" type="ORF">WLF18_17895</name>
</gene>
<evidence type="ECO:0000313" key="1">
    <source>
        <dbReference type="EMBL" id="MEK2610981.1"/>
    </source>
</evidence>
<name>A0ABU9A304_9PSED</name>
<sequence>MQTQNQSLVLVAGTALLIAPQITAAQRQAAIDCLLYAQLIANKRAGNRFAQPSIWYRAYRAVYGEIKWLVTGQAHDTQNVTAITELVISEPLQAWLGQAGIDGVQVLRRAIGGLRHHCAGQRQLEGFICPVDRLQQPVVLEIGLLDAQAHLHLCSLTWQCTASVEGAMQPSLDEMAALPAEVQLRCISLVCDVQAFEPMRSKLHTLITSKQQQTPYVLDLGTTA</sequence>
<evidence type="ECO:0008006" key="3">
    <source>
        <dbReference type="Google" id="ProtNLM"/>
    </source>
</evidence>
<reference evidence="1 2" key="1">
    <citation type="submission" date="2024-03" db="EMBL/GenBank/DDBJ databases">
        <title>Screening, Identification and Application of a Plant Lactobacillus Strain.</title>
        <authorList>
            <person name="Li Y.L."/>
        </authorList>
    </citation>
    <scope>NUCLEOTIDE SEQUENCE [LARGE SCALE GENOMIC DNA]</scope>
    <source>
        <strain evidence="1 2">JDB</strain>
    </source>
</reference>
<dbReference type="Proteomes" id="UP001386972">
    <property type="component" value="Unassembled WGS sequence"/>
</dbReference>
<proteinExistence type="predicted"/>
<comment type="caution">
    <text evidence="1">The sequence shown here is derived from an EMBL/GenBank/DDBJ whole genome shotgun (WGS) entry which is preliminary data.</text>
</comment>
<protein>
    <recommendedName>
        <fullName evidence="3">Secreted protein</fullName>
    </recommendedName>
</protein>
<keyword evidence="2" id="KW-1185">Reference proteome</keyword>
<dbReference type="EMBL" id="JBBNAW010000019">
    <property type="protein sequence ID" value="MEK2610981.1"/>
    <property type="molecule type" value="Genomic_DNA"/>
</dbReference>
<accession>A0ABU9A304</accession>
<evidence type="ECO:0000313" key="2">
    <source>
        <dbReference type="Proteomes" id="UP001386972"/>
    </source>
</evidence>
<dbReference type="RefSeq" id="WP_287063911.1">
    <property type="nucleotide sequence ID" value="NZ_JBBNAW010000019.1"/>
</dbReference>
<organism evidence="1 2">
    <name type="scientific">Pseudomonas shirazensis</name>
    <dbReference type="NCBI Taxonomy" id="2745494"/>
    <lineage>
        <taxon>Bacteria</taxon>
        <taxon>Pseudomonadati</taxon>
        <taxon>Pseudomonadota</taxon>
        <taxon>Gammaproteobacteria</taxon>
        <taxon>Pseudomonadales</taxon>
        <taxon>Pseudomonadaceae</taxon>
        <taxon>Pseudomonas</taxon>
    </lineage>
</organism>